<feature type="non-terminal residue" evidence="1">
    <location>
        <position position="1"/>
    </location>
</feature>
<sequence length="67" mass="7902">ESGCLRLQPKEGGKPHLRLNTTTRPIANMYREGKLQKNFEERIQEGVKPLKWKRIKLTKLIIFNRSI</sequence>
<protein>
    <submittedName>
        <fullName evidence="1">Uncharacterized protein</fullName>
    </submittedName>
</protein>
<keyword evidence="2" id="KW-1185">Reference proteome</keyword>
<dbReference type="Proteomes" id="UP000271087">
    <property type="component" value="Unassembled WGS sequence"/>
</dbReference>
<dbReference type="AlphaFoldDB" id="A0A3P7JSE4"/>
<evidence type="ECO:0000313" key="1">
    <source>
        <dbReference type="EMBL" id="VDM93874.1"/>
    </source>
</evidence>
<gene>
    <name evidence="1" type="ORF">NOO_LOCUS10147</name>
</gene>
<dbReference type="EMBL" id="UYRW01005552">
    <property type="protein sequence ID" value="VDM93874.1"/>
    <property type="molecule type" value="Genomic_DNA"/>
</dbReference>
<organism evidence="1 2">
    <name type="scientific">Onchocerca ochengi</name>
    <name type="common">Filarial nematode worm</name>
    <dbReference type="NCBI Taxonomy" id="42157"/>
    <lineage>
        <taxon>Eukaryota</taxon>
        <taxon>Metazoa</taxon>
        <taxon>Ecdysozoa</taxon>
        <taxon>Nematoda</taxon>
        <taxon>Chromadorea</taxon>
        <taxon>Rhabditida</taxon>
        <taxon>Spirurina</taxon>
        <taxon>Spiruromorpha</taxon>
        <taxon>Filarioidea</taxon>
        <taxon>Onchocercidae</taxon>
        <taxon>Onchocerca</taxon>
    </lineage>
</organism>
<reference evidence="1 2" key="1">
    <citation type="submission" date="2018-08" db="EMBL/GenBank/DDBJ databases">
        <authorList>
            <person name="Laetsch R D."/>
            <person name="Stevens L."/>
            <person name="Kumar S."/>
            <person name="Blaxter L. M."/>
        </authorList>
    </citation>
    <scope>NUCLEOTIDE SEQUENCE [LARGE SCALE GENOMIC DNA]</scope>
</reference>
<proteinExistence type="predicted"/>
<dbReference type="OrthoDB" id="1302636at2759"/>
<accession>A0A3P7JSE4</accession>
<evidence type="ECO:0000313" key="2">
    <source>
        <dbReference type="Proteomes" id="UP000271087"/>
    </source>
</evidence>
<name>A0A3P7JSE4_ONCOC</name>